<protein>
    <submittedName>
        <fullName evidence="4">Tetratricopeptide repeat protein</fullName>
    </submittedName>
</protein>
<feature type="coiled-coil region" evidence="1">
    <location>
        <begin position="379"/>
        <end position="406"/>
    </location>
</feature>
<evidence type="ECO:0000256" key="3">
    <source>
        <dbReference type="SAM" id="SignalP"/>
    </source>
</evidence>
<feature type="signal peptide" evidence="3">
    <location>
        <begin position="1"/>
        <end position="19"/>
    </location>
</feature>
<feature type="chain" id="PRO_5021013812" evidence="3">
    <location>
        <begin position="20"/>
        <end position="595"/>
    </location>
</feature>
<organism evidence="4 5">
    <name type="scientific">Marinicella litoralis</name>
    <dbReference type="NCBI Taxonomy" id="644220"/>
    <lineage>
        <taxon>Bacteria</taxon>
        <taxon>Pseudomonadati</taxon>
        <taxon>Pseudomonadota</taxon>
        <taxon>Gammaproteobacteria</taxon>
        <taxon>Lysobacterales</taxon>
        <taxon>Marinicellaceae</taxon>
        <taxon>Marinicella</taxon>
    </lineage>
</organism>
<dbReference type="CDD" id="cd22890">
    <property type="entry name" value="ChiS-DBD"/>
    <property type="match status" value="1"/>
</dbReference>
<dbReference type="RefSeq" id="WP_099018833.1">
    <property type="nucleotide sequence ID" value="NZ_NIHB01000002.1"/>
</dbReference>
<keyword evidence="5" id="KW-1185">Reference proteome</keyword>
<name>A0A4R6XI13_9GAMM</name>
<keyword evidence="2" id="KW-0472">Membrane</keyword>
<evidence type="ECO:0000256" key="1">
    <source>
        <dbReference type="SAM" id="Coils"/>
    </source>
</evidence>
<comment type="caution">
    <text evidence="4">The sequence shown here is derived from an EMBL/GenBank/DDBJ whole genome shotgun (WGS) entry which is preliminary data.</text>
</comment>
<keyword evidence="2" id="KW-1133">Transmembrane helix</keyword>
<dbReference type="SMART" id="SM00028">
    <property type="entry name" value="TPR"/>
    <property type="match status" value="4"/>
</dbReference>
<dbReference type="Gene3D" id="1.25.40.10">
    <property type="entry name" value="Tetratricopeptide repeat domain"/>
    <property type="match status" value="2"/>
</dbReference>
<dbReference type="AlphaFoldDB" id="A0A4R6XI13"/>
<keyword evidence="2" id="KW-0812">Transmembrane</keyword>
<keyword evidence="3" id="KW-0732">Signal</keyword>
<gene>
    <name evidence="4" type="ORF">C8D91_2522</name>
</gene>
<dbReference type="PANTHER" id="PTHR10098">
    <property type="entry name" value="RAPSYN-RELATED"/>
    <property type="match status" value="1"/>
</dbReference>
<evidence type="ECO:0000313" key="4">
    <source>
        <dbReference type="EMBL" id="TDR17464.1"/>
    </source>
</evidence>
<dbReference type="Pfam" id="PF13181">
    <property type="entry name" value="TPR_8"/>
    <property type="match status" value="1"/>
</dbReference>
<dbReference type="InterPro" id="IPR019734">
    <property type="entry name" value="TPR_rpt"/>
</dbReference>
<dbReference type="OrthoDB" id="6014116at2"/>
<dbReference type="SUPFAM" id="SSF48452">
    <property type="entry name" value="TPR-like"/>
    <property type="match status" value="2"/>
</dbReference>
<evidence type="ECO:0000313" key="5">
    <source>
        <dbReference type="Proteomes" id="UP000295724"/>
    </source>
</evidence>
<feature type="transmembrane region" description="Helical" evidence="2">
    <location>
        <begin position="423"/>
        <end position="442"/>
    </location>
</feature>
<dbReference type="Proteomes" id="UP000295724">
    <property type="component" value="Unassembled WGS sequence"/>
</dbReference>
<accession>A0A4R6XI13</accession>
<proteinExistence type="predicted"/>
<evidence type="ECO:0000256" key="2">
    <source>
        <dbReference type="SAM" id="Phobius"/>
    </source>
</evidence>
<sequence length="595" mass="68209">MKYILSLCVLLFATTAIQASISCADAITGGDYIEALPICESEVEKSASTEGLGQADIIDNWLHLVEIHHELGHTEQESYYLAKIKSHSLFVEHIEYQYQWNRRVGQKYYFLGDYLKADKYLQHGLSLAENEHNPLWLSKSFNDVGLTAYKLNDYVNSLNYFKKSLTLKLTYGDAYQVGKTLNNIALVHMDLEDHALAVDFYEQALNQYLNYAQQPTFDERVYQQISHIYEDLSKAHSKIGNATEAQKYAQKIVATFKLKNSPRAQARAMINIGKYHLGLKQYASAQLFFDEAAAIHQDNDIELGLEYYLDAASVKFQNGLVNPAIELAQNGLSQAMTSADSNQVSQFYGLLSRFFRSTDLAKAYEYLQLQQASREQFLKEKYDEDLNNIKHQIEKQKIQHDLINEQLINANKSAKLQQLTHTILIGIIGFLILAIVLFAYFLNKRKERKVLMQSIKHHKQQLFLMQNQSPHLNYENTPVSAAALKQEFKVNLVSTLLDALAIWEKTTGSDRVELAEKSKVWTISIDNGTLRTRSLDKYLDVDKIPENPRWRNVVKTCHFILTCDDLSQEDRCSLEQRLDALLDQIKQFSLASNKE</sequence>
<reference evidence="4 5" key="1">
    <citation type="submission" date="2019-03" db="EMBL/GenBank/DDBJ databases">
        <title>Genomic Encyclopedia of Type Strains, Phase IV (KMG-IV): sequencing the most valuable type-strain genomes for metagenomic binning, comparative biology and taxonomic classification.</title>
        <authorList>
            <person name="Goeker M."/>
        </authorList>
    </citation>
    <scope>NUCLEOTIDE SEQUENCE [LARGE SCALE GENOMIC DNA]</scope>
    <source>
        <strain evidence="4 5">DSM 25488</strain>
    </source>
</reference>
<dbReference type="PANTHER" id="PTHR10098:SF108">
    <property type="entry name" value="TETRATRICOPEPTIDE REPEAT PROTEIN 28"/>
    <property type="match status" value="1"/>
</dbReference>
<keyword evidence="1" id="KW-0175">Coiled coil</keyword>
<dbReference type="InterPro" id="IPR011990">
    <property type="entry name" value="TPR-like_helical_dom_sf"/>
</dbReference>
<dbReference type="EMBL" id="SNZB01000006">
    <property type="protein sequence ID" value="TDR17464.1"/>
    <property type="molecule type" value="Genomic_DNA"/>
</dbReference>
<dbReference type="PROSITE" id="PS51257">
    <property type="entry name" value="PROKAR_LIPOPROTEIN"/>
    <property type="match status" value="1"/>
</dbReference>